<dbReference type="InterPro" id="IPR002347">
    <property type="entry name" value="SDR_fam"/>
</dbReference>
<name>A0A4V2UZ91_9BURK</name>
<gene>
    <name evidence="3" type="ORF">EDC26_102325</name>
</gene>
<sequence length="268" mass="28141">MALAQGKIVVVTGGASGIGAACATTLAANGWHVVVADVNIAGARQVSARIGGEALELDVADDESVKHAALDVEKRIGPVFGLVNSAGIIQKPLNPYDLDMATWDRIQRVNFRGSYIVSLAFGRGMIAREAGSIVNIASITDSVSTPLHSYGPSKAAILSMTKCLAAEWGPSQIRVNSIAPGYTLTPALLDAIERGERDLKLLERNAALQRAVQPSQVGDAVEFLLSERALAITGIDLPVDCGWLVANPWNTYGGLRKAEVPANVDTSS</sequence>
<dbReference type="Pfam" id="PF13561">
    <property type="entry name" value="adh_short_C2"/>
    <property type="match status" value="1"/>
</dbReference>
<comment type="similarity">
    <text evidence="1">Belongs to the short-chain dehydrogenases/reductases (SDR) family.</text>
</comment>
<dbReference type="PRINTS" id="PR00081">
    <property type="entry name" value="GDHRDH"/>
</dbReference>
<accession>A0A4V2UZ91</accession>
<dbReference type="GO" id="GO:0016616">
    <property type="term" value="F:oxidoreductase activity, acting on the CH-OH group of donors, NAD or NADP as acceptor"/>
    <property type="evidence" value="ECO:0007669"/>
    <property type="project" value="TreeGrafter"/>
</dbReference>
<keyword evidence="2" id="KW-0560">Oxidoreductase</keyword>
<dbReference type="OrthoDB" id="8687320at2"/>
<keyword evidence="4" id="KW-1185">Reference proteome</keyword>
<dbReference type="EMBL" id="SMAJ01000002">
    <property type="protein sequence ID" value="TCT10368.1"/>
    <property type="molecule type" value="Genomic_DNA"/>
</dbReference>
<dbReference type="InterPro" id="IPR036291">
    <property type="entry name" value="NAD(P)-bd_dom_sf"/>
</dbReference>
<evidence type="ECO:0000256" key="2">
    <source>
        <dbReference type="ARBA" id="ARBA00023002"/>
    </source>
</evidence>
<dbReference type="PANTHER" id="PTHR42760">
    <property type="entry name" value="SHORT-CHAIN DEHYDROGENASES/REDUCTASES FAMILY MEMBER"/>
    <property type="match status" value="1"/>
</dbReference>
<reference evidence="3 4" key="1">
    <citation type="submission" date="2019-03" db="EMBL/GenBank/DDBJ databases">
        <title>Genomic Encyclopedia of Type Strains, Phase IV (KMG-IV): sequencing the most valuable type-strain genomes for metagenomic binning, comparative biology and taxonomic classification.</title>
        <authorList>
            <person name="Goeker M."/>
        </authorList>
    </citation>
    <scope>NUCLEOTIDE SEQUENCE [LARGE SCALE GENOMIC DNA]</scope>
    <source>
        <strain evidence="3 4">DSM 24591</strain>
    </source>
</reference>
<dbReference type="Gene3D" id="3.40.50.720">
    <property type="entry name" value="NAD(P)-binding Rossmann-like Domain"/>
    <property type="match status" value="1"/>
</dbReference>
<dbReference type="AlphaFoldDB" id="A0A4V2UZ91"/>
<dbReference type="FunFam" id="3.40.50.720:FF:000084">
    <property type="entry name" value="Short-chain dehydrogenase reductase"/>
    <property type="match status" value="1"/>
</dbReference>
<proteinExistence type="inferred from homology"/>
<protein>
    <submittedName>
        <fullName evidence="3">NAD(P)-dependent dehydrogenase (Short-subunit alcohol dehydrogenase family)</fullName>
    </submittedName>
</protein>
<evidence type="ECO:0000313" key="4">
    <source>
        <dbReference type="Proteomes" id="UP000295525"/>
    </source>
</evidence>
<organism evidence="3 4">
    <name type="scientific">Paralcaligenes ureilyticus</name>
    <dbReference type="NCBI Taxonomy" id="627131"/>
    <lineage>
        <taxon>Bacteria</taxon>
        <taxon>Pseudomonadati</taxon>
        <taxon>Pseudomonadota</taxon>
        <taxon>Betaproteobacteria</taxon>
        <taxon>Burkholderiales</taxon>
        <taxon>Alcaligenaceae</taxon>
        <taxon>Paralcaligenes</taxon>
    </lineage>
</organism>
<dbReference type="RefSeq" id="WP_132579950.1">
    <property type="nucleotide sequence ID" value="NZ_SMAJ01000002.1"/>
</dbReference>
<dbReference type="SUPFAM" id="SSF51735">
    <property type="entry name" value="NAD(P)-binding Rossmann-fold domains"/>
    <property type="match status" value="1"/>
</dbReference>
<dbReference type="PANTHER" id="PTHR42760:SF115">
    <property type="entry name" value="3-OXOACYL-[ACYL-CARRIER-PROTEIN] REDUCTASE FABG"/>
    <property type="match status" value="1"/>
</dbReference>
<evidence type="ECO:0000256" key="1">
    <source>
        <dbReference type="ARBA" id="ARBA00006484"/>
    </source>
</evidence>
<comment type="caution">
    <text evidence="3">The sequence shown here is derived from an EMBL/GenBank/DDBJ whole genome shotgun (WGS) entry which is preliminary data.</text>
</comment>
<dbReference type="PRINTS" id="PR00080">
    <property type="entry name" value="SDRFAMILY"/>
</dbReference>
<dbReference type="PROSITE" id="PS51257">
    <property type="entry name" value="PROKAR_LIPOPROTEIN"/>
    <property type="match status" value="1"/>
</dbReference>
<dbReference type="CDD" id="cd05233">
    <property type="entry name" value="SDR_c"/>
    <property type="match status" value="1"/>
</dbReference>
<evidence type="ECO:0000313" key="3">
    <source>
        <dbReference type="EMBL" id="TCT10368.1"/>
    </source>
</evidence>
<dbReference type="Proteomes" id="UP000295525">
    <property type="component" value="Unassembled WGS sequence"/>
</dbReference>